<proteinExistence type="predicted"/>
<keyword evidence="6" id="KW-1185">Reference proteome</keyword>
<dbReference type="Gene3D" id="2.60.40.10">
    <property type="entry name" value="Immunoglobulins"/>
    <property type="match status" value="1"/>
</dbReference>
<dbReference type="CDD" id="cd02851">
    <property type="entry name" value="E_set_GO_C"/>
    <property type="match status" value="1"/>
</dbReference>
<dbReference type="Proteomes" id="UP001151287">
    <property type="component" value="Unassembled WGS sequence"/>
</dbReference>
<accession>A0A9Q0C1V6</accession>
<evidence type="ECO:0000313" key="6">
    <source>
        <dbReference type="Proteomes" id="UP001151287"/>
    </source>
</evidence>
<dbReference type="PANTHER" id="PTHR32208">
    <property type="entry name" value="SECRETED PROTEIN-RELATED"/>
    <property type="match status" value="1"/>
</dbReference>
<dbReference type="InterPro" id="IPR037293">
    <property type="entry name" value="Gal_Oxidase_central_sf"/>
</dbReference>
<dbReference type="Pfam" id="PF09118">
    <property type="entry name" value="GO-like_E_set"/>
    <property type="match status" value="1"/>
</dbReference>
<evidence type="ECO:0000256" key="2">
    <source>
        <dbReference type="SAM" id="SignalP"/>
    </source>
</evidence>
<gene>
    <name evidence="5" type="ORF">LUZ63_017146</name>
</gene>
<sequence>MKRLFISLARGKSMFFLQFLLINFCCFAIADQGRGGAWNLLLNSSGVVAMHMVVTYHDTVIMFDQTDAGPSGLQLGGCNRDSDPTCWAHSVEYDIASNSIRPMVLKTDTWCSSGAFLSNGTLVQTGGHGDGARRIRYFRPCSNGHCWWHESGETLSNDRWYATNQILPETDRVFVIGGLNALTYEFVPKSSPNEGAFNMQFLHETRNRREESDNLYPFVHLMPDGNLFIFANRESILFDYKNHNVVKHFPRIPGEGGRSYPSTGSSVMLPLTYEDGFSRVEVLICGGSASGAYEAARRGDLYQALRTCARMVLTDENPEWSIEEMPGPRVMNDMILLPTSDVLIINGASHGCAGWDHADRPVLHPYLYKPYQTNGSRFTVLHLSNIPRMYHSSAVLLPDGRVLVAGSNPNRHYLFDARFPTELRVETFSPHYTDPFFEPKRAQNVTVKFNHAHHGIRYGEEFVVQFDLARRPDVLEFNAYAPPFTTHSLSMGQRLLKLQCTNFTRQVDGRMRASVVAPPSPVVAPSGFGTAVAFLFYICRNSKEIARKQQNRRLDDSFLAQDQIPTRPGALPRHKGTRITTQPSQLHQFGPNSSQFGPNSHAQKFQQHQFGLNSSQFGPNCLTGKVFWLNSEAFSLMERPQFRLGWRESVHQLSRGQRGVY</sequence>
<evidence type="ECO:0000259" key="4">
    <source>
        <dbReference type="Pfam" id="PF09118"/>
    </source>
</evidence>
<reference evidence="5" key="1">
    <citation type="journal article" date="2022" name="Cell">
        <title>Repeat-based holocentromeres influence genome architecture and karyotype evolution.</title>
        <authorList>
            <person name="Hofstatter P.G."/>
            <person name="Thangavel G."/>
            <person name="Lux T."/>
            <person name="Neumann P."/>
            <person name="Vondrak T."/>
            <person name="Novak P."/>
            <person name="Zhang M."/>
            <person name="Costa L."/>
            <person name="Castellani M."/>
            <person name="Scott A."/>
            <person name="Toegelov H."/>
            <person name="Fuchs J."/>
            <person name="Mata-Sucre Y."/>
            <person name="Dias Y."/>
            <person name="Vanzela A.L.L."/>
            <person name="Huettel B."/>
            <person name="Almeida C.C.S."/>
            <person name="Simkova H."/>
            <person name="Souza G."/>
            <person name="Pedrosa-Harand A."/>
            <person name="Macas J."/>
            <person name="Mayer K.F.X."/>
            <person name="Houben A."/>
            <person name="Marques A."/>
        </authorList>
    </citation>
    <scope>NUCLEOTIDE SEQUENCE</scope>
    <source>
        <strain evidence="5">RhyBre1mFocal</strain>
    </source>
</reference>
<dbReference type="EMBL" id="JAMQYH010000005">
    <property type="protein sequence ID" value="KAJ1685756.1"/>
    <property type="molecule type" value="Genomic_DNA"/>
</dbReference>
<feature type="domain" description="Galactose oxidase-like Early set" evidence="4">
    <location>
        <begin position="451"/>
        <end position="529"/>
    </location>
</feature>
<dbReference type="SUPFAM" id="SSF81296">
    <property type="entry name" value="E set domains"/>
    <property type="match status" value="1"/>
</dbReference>
<dbReference type="InterPro" id="IPR013783">
    <property type="entry name" value="Ig-like_fold"/>
</dbReference>
<evidence type="ECO:0000259" key="3">
    <source>
        <dbReference type="Pfam" id="PF07250"/>
    </source>
</evidence>
<comment type="caution">
    <text evidence="5">The sequence shown here is derived from an EMBL/GenBank/DDBJ whole genome shotgun (WGS) entry which is preliminary data.</text>
</comment>
<evidence type="ECO:0000313" key="5">
    <source>
        <dbReference type="EMBL" id="KAJ1685756.1"/>
    </source>
</evidence>
<dbReference type="OrthoDB" id="2019572at2759"/>
<dbReference type="InterPro" id="IPR014756">
    <property type="entry name" value="Ig_E-set"/>
</dbReference>
<dbReference type="SUPFAM" id="SSF50965">
    <property type="entry name" value="Galactose oxidase, central domain"/>
    <property type="match status" value="1"/>
</dbReference>
<protein>
    <submittedName>
        <fullName evidence="5">Uncharacterized protein</fullName>
    </submittedName>
</protein>
<feature type="signal peptide" evidence="2">
    <location>
        <begin position="1"/>
        <end position="30"/>
    </location>
</feature>
<evidence type="ECO:0000256" key="1">
    <source>
        <dbReference type="ARBA" id="ARBA00022729"/>
    </source>
</evidence>
<dbReference type="InterPro" id="IPR015202">
    <property type="entry name" value="GO-like_E_set"/>
</dbReference>
<dbReference type="Gene3D" id="2.130.10.80">
    <property type="entry name" value="Galactose oxidase/kelch, beta-propeller"/>
    <property type="match status" value="1"/>
</dbReference>
<organism evidence="5 6">
    <name type="scientific">Rhynchospora breviuscula</name>
    <dbReference type="NCBI Taxonomy" id="2022672"/>
    <lineage>
        <taxon>Eukaryota</taxon>
        <taxon>Viridiplantae</taxon>
        <taxon>Streptophyta</taxon>
        <taxon>Embryophyta</taxon>
        <taxon>Tracheophyta</taxon>
        <taxon>Spermatophyta</taxon>
        <taxon>Magnoliopsida</taxon>
        <taxon>Liliopsida</taxon>
        <taxon>Poales</taxon>
        <taxon>Cyperaceae</taxon>
        <taxon>Cyperoideae</taxon>
        <taxon>Rhynchosporeae</taxon>
        <taxon>Rhynchospora</taxon>
    </lineage>
</organism>
<keyword evidence="1 2" id="KW-0732">Signal</keyword>
<feature type="domain" description="Glyoxal oxidase N-terminal" evidence="3">
    <location>
        <begin position="50"/>
        <end position="432"/>
    </location>
</feature>
<dbReference type="InterPro" id="IPR011043">
    <property type="entry name" value="Gal_Oxase/kelch_b-propeller"/>
</dbReference>
<name>A0A9Q0C1V6_9POAL</name>
<dbReference type="AlphaFoldDB" id="A0A9Q0C1V6"/>
<dbReference type="InterPro" id="IPR009880">
    <property type="entry name" value="Glyoxal_oxidase_N"/>
</dbReference>
<dbReference type="PANTHER" id="PTHR32208:SF54">
    <property type="entry name" value="ALDEHYDE OXIDASE GLOX-LIKE"/>
    <property type="match status" value="1"/>
</dbReference>
<dbReference type="Pfam" id="PF07250">
    <property type="entry name" value="Glyoxal_oxid_N"/>
    <property type="match status" value="1"/>
</dbReference>
<feature type="chain" id="PRO_5040280225" evidence="2">
    <location>
        <begin position="31"/>
        <end position="661"/>
    </location>
</feature>